<dbReference type="SUPFAM" id="SSF56112">
    <property type="entry name" value="Protein kinase-like (PK-like)"/>
    <property type="match status" value="1"/>
</dbReference>
<dbReference type="CDD" id="cd05121">
    <property type="entry name" value="ABC1_ADCK3-like"/>
    <property type="match status" value="1"/>
</dbReference>
<dbReference type="PANTHER" id="PTHR10566:SF113">
    <property type="entry name" value="PROTEIN ACTIVITY OF BC1 COMPLEX KINASE 7, CHLOROPLASTIC"/>
    <property type="match status" value="1"/>
</dbReference>
<accession>A0A6C0CSI7</accession>
<comment type="similarity">
    <text evidence="1">Belongs to the protein kinase superfamily. ADCK protein kinase family.</text>
</comment>
<evidence type="ECO:0000259" key="2">
    <source>
        <dbReference type="Pfam" id="PF03109"/>
    </source>
</evidence>
<feature type="domain" description="ABC1 atypical kinase-like" evidence="2">
    <location>
        <begin position="82"/>
        <end position="323"/>
    </location>
</feature>
<protein>
    <recommendedName>
        <fullName evidence="2">ABC1 atypical kinase-like domain-containing protein</fullName>
    </recommendedName>
</protein>
<evidence type="ECO:0000256" key="1">
    <source>
        <dbReference type="ARBA" id="ARBA00009670"/>
    </source>
</evidence>
<dbReference type="AlphaFoldDB" id="A0A6C0CSI7"/>
<name>A0A6C0CSI7_9ZZZZ</name>
<evidence type="ECO:0000313" key="3">
    <source>
        <dbReference type="EMBL" id="QHT07243.1"/>
    </source>
</evidence>
<dbReference type="PANTHER" id="PTHR10566">
    <property type="entry name" value="CHAPERONE-ACTIVITY OF BC1 COMPLEX CABC1 -RELATED"/>
    <property type="match status" value="1"/>
</dbReference>
<dbReference type="InterPro" id="IPR050154">
    <property type="entry name" value="UbiB_kinase"/>
</dbReference>
<dbReference type="Pfam" id="PF03109">
    <property type="entry name" value="ABC1"/>
    <property type="match status" value="1"/>
</dbReference>
<proteinExistence type="inferred from homology"/>
<dbReference type="Gene3D" id="1.10.510.10">
    <property type="entry name" value="Transferase(Phosphotransferase) domain 1"/>
    <property type="match status" value="1"/>
</dbReference>
<sequence>MLLSKKTVLIKDTTPKKSIFRIGRFIAEFQLRNQFQKDKKQVGKWMRDEMIDLGPAFIKIGQFMSTRIDVFGKDITTYLAELQDQIYPIPFDLLEFVLHQEYGGDYKQIFSSIDPIPIASASIGQVHRGFLKKSNQDIVLKIQKPGIENQIKDDLKTLISINKLFSKFGFQQAKDFEAILNQYESFLSSELNYINEAKHMAYFRRKLIDQRVYIPKPLSQSTQKVLVMEYVESIKINNIEEINRRNINRKELARDLVTVFLYQIINLGHVHCDPHPGNLGIGKNGEIVLFDFGNVVVLSKEFREKVNRLVFSIYQKDIDEFLELLIQLKILQLEDNFDILELKAFFNYFFDYLETLNFDQLKTAILNKDIFVNNTFKIKIDPNFLSLFRLFSLIDGTCSLLDQNFNYISNLAPFSDNLFMDSEFIDYRIKKDLQKIQSYPKLLKSTDQNILRVNRRFIKMNDQLNKFKFLFIFIAVMNDIEDPVKLGFLFPMLLFFFWKEKK</sequence>
<dbReference type="InterPro" id="IPR004147">
    <property type="entry name" value="ABC1_dom"/>
</dbReference>
<organism evidence="3">
    <name type="scientific">viral metagenome</name>
    <dbReference type="NCBI Taxonomy" id="1070528"/>
    <lineage>
        <taxon>unclassified sequences</taxon>
        <taxon>metagenomes</taxon>
        <taxon>organismal metagenomes</taxon>
    </lineage>
</organism>
<reference evidence="3" key="1">
    <citation type="journal article" date="2020" name="Nature">
        <title>Giant virus diversity and host interactions through global metagenomics.</title>
        <authorList>
            <person name="Schulz F."/>
            <person name="Roux S."/>
            <person name="Paez-Espino D."/>
            <person name="Jungbluth S."/>
            <person name="Walsh D.A."/>
            <person name="Denef V.J."/>
            <person name="McMahon K.D."/>
            <person name="Konstantinidis K.T."/>
            <person name="Eloe-Fadrosh E.A."/>
            <person name="Kyrpides N.C."/>
            <person name="Woyke T."/>
        </authorList>
    </citation>
    <scope>NUCLEOTIDE SEQUENCE</scope>
    <source>
        <strain evidence="3">GVMAG-M-3300021962-46</strain>
    </source>
</reference>
<dbReference type="InterPro" id="IPR011009">
    <property type="entry name" value="Kinase-like_dom_sf"/>
</dbReference>
<dbReference type="EMBL" id="MN739480">
    <property type="protein sequence ID" value="QHT07243.1"/>
    <property type="molecule type" value="Genomic_DNA"/>
</dbReference>